<dbReference type="EMBL" id="MU866427">
    <property type="protein sequence ID" value="KAK4172425.1"/>
    <property type="molecule type" value="Genomic_DNA"/>
</dbReference>
<dbReference type="AlphaFoldDB" id="A0AAN6VZA1"/>
<dbReference type="Proteomes" id="UP001302321">
    <property type="component" value="Unassembled WGS sequence"/>
</dbReference>
<proteinExistence type="predicted"/>
<comment type="caution">
    <text evidence="2">The sequence shown here is derived from an EMBL/GenBank/DDBJ whole genome shotgun (WGS) entry which is preliminary data.</text>
</comment>
<evidence type="ECO:0000256" key="1">
    <source>
        <dbReference type="SAM" id="Phobius"/>
    </source>
</evidence>
<keyword evidence="1" id="KW-0812">Transmembrane</keyword>
<keyword evidence="3" id="KW-1185">Reference proteome</keyword>
<evidence type="ECO:0000313" key="2">
    <source>
        <dbReference type="EMBL" id="KAK4172425.1"/>
    </source>
</evidence>
<keyword evidence="1" id="KW-1133">Transmembrane helix</keyword>
<name>A0AAN6VZA1_9PEZI</name>
<evidence type="ECO:0000313" key="3">
    <source>
        <dbReference type="Proteomes" id="UP001302321"/>
    </source>
</evidence>
<accession>A0AAN6VZA1</accession>
<sequence length="162" mass="17789">MAYGGLLLTQHLSTAPDLNLADFPAPLQSSCANRLLYVVTLCLTRYAIYFIFTVIRLTIATVFICVLKCQPPSAYWNVEAQLSGAALAVCMDPKQRQNFFEAIVPSAGRLHPGTQLSGEDPSLETKNNAIVMNSEFTMELSETTGSLNGDMHKGHIVPQRLR</sequence>
<reference evidence="2" key="1">
    <citation type="journal article" date="2023" name="Mol. Phylogenet. Evol.">
        <title>Genome-scale phylogeny and comparative genomics of the fungal order Sordariales.</title>
        <authorList>
            <person name="Hensen N."/>
            <person name="Bonometti L."/>
            <person name="Westerberg I."/>
            <person name="Brannstrom I.O."/>
            <person name="Guillou S."/>
            <person name="Cros-Aarteil S."/>
            <person name="Calhoun S."/>
            <person name="Haridas S."/>
            <person name="Kuo A."/>
            <person name="Mondo S."/>
            <person name="Pangilinan J."/>
            <person name="Riley R."/>
            <person name="LaButti K."/>
            <person name="Andreopoulos B."/>
            <person name="Lipzen A."/>
            <person name="Chen C."/>
            <person name="Yan M."/>
            <person name="Daum C."/>
            <person name="Ng V."/>
            <person name="Clum A."/>
            <person name="Steindorff A."/>
            <person name="Ohm R.A."/>
            <person name="Martin F."/>
            <person name="Silar P."/>
            <person name="Natvig D.O."/>
            <person name="Lalanne C."/>
            <person name="Gautier V."/>
            <person name="Ament-Velasquez S.L."/>
            <person name="Kruys A."/>
            <person name="Hutchinson M.I."/>
            <person name="Powell A.J."/>
            <person name="Barry K."/>
            <person name="Miller A.N."/>
            <person name="Grigoriev I.V."/>
            <person name="Debuchy R."/>
            <person name="Gladieux P."/>
            <person name="Hiltunen Thoren M."/>
            <person name="Johannesson H."/>
        </authorList>
    </citation>
    <scope>NUCLEOTIDE SEQUENCE</scope>
    <source>
        <strain evidence="2">CBS 892.96</strain>
    </source>
</reference>
<protein>
    <submittedName>
        <fullName evidence="2">Uncharacterized protein</fullName>
    </submittedName>
</protein>
<feature type="transmembrane region" description="Helical" evidence="1">
    <location>
        <begin position="46"/>
        <end position="67"/>
    </location>
</feature>
<reference evidence="2" key="2">
    <citation type="submission" date="2023-05" db="EMBL/GenBank/DDBJ databases">
        <authorList>
            <consortium name="Lawrence Berkeley National Laboratory"/>
            <person name="Steindorff A."/>
            <person name="Hensen N."/>
            <person name="Bonometti L."/>
            <person name="Westerberg I."/>
            <person name="Brannstrom I.O."/>
            <person name="Guillou S."/>
            <person name="Cros-Aarteil S."/>
            <person name="Calhoun S."/>
            <person name="Haridas S."/>
            <person name="Kuo A."/>
            <person name="Mondo S."/>
            <person name="Pangilinan J."/>
            <person name="Riley R."/>
            <person name="Labutti K."/>
            <person name="Andreopoulos B."/>
            <person name="Lipzen A."/>
            <person name="Chen C."/>
            <person name="Yanf M."/>
            <person name="Daum C."/>
            <person name="Ng V."/>
            <person name="Clum A."/>
            <person name="Ohm R."/>
            <person name="Martin F."/>
            <person name="Silar P."/>
            <person name="Natvig D."/>
            <person name="Lalanne C."/>
            <person name="Gautier V."/>
            <person name="Ament-Velasquez S.L."/>
            <person name="Kruys A."/>
            <person name="Hutchinson M.I."/>
            <person name="Powell A.J."/>
            <person name="Barry K."/>
            <person name="Miller A.N."/>
            <person name="Grigoriev I.V."/>
            <person name="Debuchy R."/>
            <person name="Gladieux P."/>
            <person name="Thoren M.H."/>
            <person name="Johannesson H."/>
        </authorList>
    </citation>
    <scope>NUCLEOTIDE SEQUENCE</scope>
    <source>
        <strain evidence="2">CBS 892.96</strain>
    </source>
</reference>
<organism evidence="2 3">
    <name type="scientific">Triangularia setosa</name>
    <dbReference type="NCBI Taxonomy" id="2587417"/>
    <lineage>
        <taxon>Eukaryota</taxon>
        <taxon>Fungi</taxon>
        <taxon>Dikarya</taxon>
        <taxon>Ascomycota</taxon>
        <taxon>Pezizomycotina</taxon>
        <taxon>Sordariomycetes</taxon>
        <taxon>Sordariomycetidae</taxon>
        <taxon>Sordariales</taxon>
        <taxon>Podosporaceae</taxon>
        <taxon>Triangularia</taxon>
    </lineage>
</organism>
<gene>
    <name evidence="2" type="ORF">QBC36DRAFT_294375</name>
</gene>
<keyword evidence="1" id="KW-0472">Membrane</keyword>